<dbReference type="PROSITE" id="PS51259">
    <property type="entry name" value="MHD2"/>
    <property type="match status" value="1"/>
</dbReference>
<dbReference type="RefSeq" id="XP_013755491.1">
    <property type="nucleotide sequence ID" value="XM_013900037.1"/>
</dbReference>
<evidence type="ECO:0000256" key="1">
    <source>
        <dbReference type="SAM" id="MobiDB-lite"/>
    </source>
</evidence>
<sequence length="863" mass="87388">MSAKRKSRRLPPLPSSHTVAASEPGAVEESALIDVAPLALNLILDAVLWPRAAAGHRHAPNSSTSGEYSFSAAHKGVIVPMLAAAAGNVIAEDASAPTAAIAALGAEAFTDAIVAAARRCLAGNSILGTDSSPAAPGARKLARALLRRYDPERGEADDNDEDVGGDEEPPAQAHEPVAVVRFLASLVCDLGAEIPALSWLVDELVVALAVPAAAAFAAAAPSLLPAVAWDAPFAVLDAVTSLVSGLLRSQESLLPHALKLLHAAHARARLVLGDAVRAAAAALPLTALPSLTTLVVTTAAAVRLADADGAGSKRDPASALVRAWLDLVAALAAPLTEYLALQLAPPAGRISPLGSAAAALVHVSVLVRSLAAAAGANLQPLEIRVVVAALDAALDAALADGLLALDPSHPAAAAHDGCDVLLAAAALESAMANAKADAESALAHDARASAEWAALAAVEEQRASTWRETLPHLLAPLLHVWIEATRAQIAEWTTSALLADTLTPVDPGGQVTTSSSFIDLWCLVDQALAPLRKHARLVTSSVQRDLAALIHDALVGYVNAMARAVVPAAAPHDAAHAYADAPREWMVGCLDVAVARARHAKASGRKAKKAAAAAAAAASNIGADAVALATGPAALAHAAGGDDAIALLPGMVALLDESLPAIVALNNIDGSRSKLNELAAMALEATLGELAPLRRRAMRVAAWPCAQALCALVGVGLGDERVAPATLARAGCSILDAHLEAWVDAARARVFDGLLAATWVSVNAVLYAVLVPGGRDGRAGRGIAVDAEVLGAVCALRDAAEDLFHASGEGLGVGRLRRASALVGSLVELHQLDSDTLVASYHSLAETEALAAAAGTGAPICCA</sequence>
<name>A0A0L0DK64_THETB</name>
<evidence type="ECO:0000259" key="2">
    <source>
        <dbReference type="PROSITE" id="PS51259"/>
    </source>
</evidence>
<dbReference type="EMBL" id="GL349472">
    <property type="protein sequence ID" value="KNC52451.1"/>
    <property type="molecule type" value="Genomic_DNA"/>
</dbReference>
<dbReference type="GeneID" id="25567129"/>
<feature type="region of interest" description="Disordered" evidence="1">
    <location>
        <begin position="150"/>
        <end position="171"/>
    </location>
</feature>
<organism evidence="3 4">
    <name type="scientific">Thecamonas trahens ATCC 50062</name>
    <dbReference type="NCBI Taxonomy" id="461836"/>
    <lineage>
        <taxon>Eukaryota</taxon>
        <taxon>Apusozoa</taxon>
        <taxon>Apusomonadida</taxon>
        <taxon>Apusomonadidae</taxon>
        <taxon>Thecamonas</taxon>
    </lineage>
</organism>
<protein>
    <recommendedName>
        <fullName evidence="2">MHD2 domain-containing protein</fullName>
    </recommendedName>
</protein>
<gene>
    <name evidence="3" type="ORF">AMSG_08435</name>
</gene>
<evidence type="ECO:0000313" key="4">
    <source>
        <dbReference type="Proteomes" id="UP000054408"/>
    </source>
</evidence>
<dbReference type="InterPro" id="IPR014772">
    <property type="entry name" value="Munc13_dom-2"/>
</dbReference>
<dbReference type="Proteomes" id="UP000054408">
    <property type="component" value="Unassembled WGS sequence"/>
</dbReference>
<feature type="domain" description="MHD2" evidence="2">
    <location>
        <begin position="725"/>
        <end position="841"/>
    </location>
</feature>
<dbReference type="AlphaFoldDB" id="A0A0L0DK64"/>
<reference evidence="3 4" key="1">
    <citation type="submission" date="2010-05" db="EMBL/GenBank/DDBJ databases">
        <title>The Genome Sequence of Thecamonas trahens ATCC 50062.</title>
        <authorList>
            <consortium name="The Broad Institute Genome Sequencing Platform"/>
            <person name="Russ C."/>
            <person name="Cuomo C."/>
            <person name="Shea T."/>
            <person name="Young S.K."/>
            <person name="Zeng Q."/>
            <person name="Koehrsen M."/>
            <person name="Haas B."/>
            <person name="Borodovsky M."/>
            <person name="Guigo R."/>
            <person name="Alvarado L."/>
            <person name="Berlin A."/>
            <person name="Bochicchio J."/>
            <person name="Borenstein D."/>
            <person name="Chapman S."/>
            <person name="Chen Z."/>
            <person name="Freedman E."/>
            <person name="Gellesch M."/>
            <person name="Goldberg J."/>
            <person name="Griggs A."/>
            <person name="Gujja S."/>
            <person name="Heilman E."/>
            <person name="Heiman D."/>
            <person name="Hepburn T."/>
            <person name="Howarth C."/>
            <person name="Jen D."/>
            <person name="Larson L."/>
            <person name="Mehta T."/>
            <person name="Park D."/>
            <person name="Pearson M."/>
            <person name="Roberts A."/>
            <person name="Saif S."/>
            <person name="Shenoy N."/>
            <person name="Sisk P."/>
            <person name="Stolte C."/>
            <person name="Sykes S."/>
            <person name="Thomson T."/>
            <person name="Walk T."/>
            <person name="White J."/>
            <person name="Yandava C."/>
            <person name="Burger G."/>
            <person name="Gray M.W."/>
            <person name="Holland P.W.H."/>
            <person name="King N."/>
            <person name="Lang F.B.F."/>
            <person name="Roger A.J."/>
            <person name="Ruiz-Trillo I."/>
            <person name="Lander E."/>
            <person name="Nusbaum C."/>
        </authorList>
    </citation>
    <scope>NUCLEOTIDE SEQUENCE [LARGE SCALE GENOMIC DNA]</scope>
    <source>
        <strain evidence="3 4">ATCC 50062</strain>
    </source>
</reference>
<evidence type="ECO:0000313" key="3">
    <source>
        <dbReference type="EMBL" id="KNC52451.1"/>
    </source>
</evidence>
<proteinExistence type="predicted"/>
<accession>A0A0L0DK64</accession>
<dbReference type="Gene3D" id="1.10.357.50">
    <property type="match status" value="1"/>
</dbReference>
<feature type="compositionally biased region" description="Acidic residues" evidence="1">
    <location>
        <begin position="157"/>
        <end position="169"/>
    </location>
</feature>
<feature type="region of interest" description="Disordered" evidence="1">
    <location>
        <begin position="1"/>
        <end position="21"/>
    </location>
</feature>
<keyword evidence="4" id="KW-1185">Reference proteome</keyword>